<organism evidence="2 3">
    <name type="scientific">Haloechinothrix salitolerans</name>
    <dbReference type="NCBI Taxonomy" id="926830"/>
    <lineage>
        <taxon>Bacteria</taxon>
        <taxon>Bacillati</taxon>
        <taxon>Actinomycetota</taxon>
        <taxon>Actinomycetes</taxon>
        <taxon>Pseudonocardiales</taxon>
        <taxon>Pseudonocardiaceae</taxon>
        <taxon>Haloechinothrix</taxon>
    </lineage>
</organism>
<feature type="region of interest" description="Disordered" evidence="1">
    <location>
        <begin position="41"/>
        <end position="91"/>
    </location>
</feature>
<dbReference type="RefSeq" id="WP_345403189.1">
    <property type="nucleotide sequence ID" value="NZ_BAABLA010000113.1"/>
</dbReference>
<dbReference type="InterPro" id="IPR053143">
    <property type="entry name" value="Arylsulfate_ST"/>
</dbReference>
<evidence type="ECO:0000313" key="3">
    <source>
        <dbReference type="Proteomes" id="UP001596337"/>
    </source>
</evidence>
<dbReference type="EMBL" id="JBHSXX010000001">
    <property type="protein sequence ID" value="MFC6868923.1"/>
    <property type="molecule type" value="Genomic_DNA"/>
</dbReference>
<dbReference type="InterPro" id="IPR006311">
    <property type="entry name" value="TAT_signal"/>
</dbReference>
<dbReference type="SUPFAM" id="SSF63829">
    <property type="entry name" value="Calcium-dependent phosphotriesterase"/>
    <property type="match status" value="1"/>
</dbReference>
<keyword evidence="3" id="KW-1185">Reference proteome</keyword>
<dbReference type="Pfam" id="PF14269">
    <property type="entry name" value="Arylsulfotran_2"/>
    <property type="match status" value="1"/>
</dbReference>
<name>A0ABW2C338_9PSEU</name>
<protein>
    <submittedName>
        <fullName evidence="2">Arylsulfotransferase family protein</fullName>
    </submittedName>
</protein>
<dbReference type="SUPFAM" id="SSF75011">
    <property type="entry name" value="3-carboxy-cis,cis-mucoante lactonizing enzyme"/>
    <property type="match status" value="1"/>
</dbReference>
<dbReference type="PANTHER" id="PTHR35340">
    <property type="entry name" value="PQQ ENZYME REPEAT PROTEIN-RELATED"/>
    <property type="match status" value="1"/>
</dbReference>
<dbReference type="PROSITE" id="PS51318">
    <property type="entry name" value="TAT"/>
    <property type="match status" value="1"/>
</dbReference>
<gene>
    <name evidence="2" type="ORF">ACFQGD_17410</name>
</gene>
<proteinExistence type="predicted"/>
<accession>A0ABW2C338</accession>
<dbReference type="InterPro" id="IPR039535">
    <property type="entry name" value="ASST-like"/>
</dbReference>
<sequence>MSDDDVSRRRFLRRAGWTTAAVVAPAAAGYVGYSWPRTDAEPATAGTNQPSGTDQTPDVHHFVSRPDLTPPRLSVADGRGGDELASLPRSPGYLTLAPKGYPDDGPGQRGCMLANRMGQPVWFLPREGENEVPMDFKVQTYRGEPVLTWWQGTVHEGYGTGKGVIYDSSYRKVAEVNTGDDVEDADLHEFLLTDDGTALLMAYQPHAVDLSELGGPTRGWAFSGVVQEVDVETGKVVSHWDSIDHVDLTEAYTELADTGSRKTPFDYFHINAIDLDDDGDLLMSARNTWAIYKISRRTGEVIWRLGGKKSDFTLGANAEFYWQHDARWLSKRRMSLFDNAAAPPQAERSRGLILDLDTQAMRADVVQEYVHPTNLLADNQGNMQVLSDRRVIIGWGAQPYASEYTSDGELLRDWRFPAADQTYRAYSFDWTGTPDDAPAVGVTTNPARGFLVYASWNGATDVRRWRILAGANADDLTPVATMPRSGFETAVAVNADGPFFAAVALDKNGRVLGTSDTVRSEQ</sequence>
<comment type="caution">
    <text evidence="2">The sequence shown here is derived from an EMBL/GenBank/DDBJ whole genome shotgun (WGS) entry which is preliminary data.</text>
</comment>
<dbReference type="Proteomes" id="UP001596337">
    <property type="component" value="Unassembled WGS sequence"/>
</dbReference>
<reference evidence="3" key="1">
    <citation type="journal article" date="2019" name="Int. J. Syst. Evol. Microbiol.">
        <title>The Global Catalogue of Microorganisms (GCM) 10K type strain sequencing project: providing services to taxonomists for standard genome sequencing and annotation.</title>
        <authorList>
            <consortium name="The Broad Institute Genomics Platform"/>
            <consortium name="The Broad Institute Genome Sequencing Center for Infectious Disease"/>
            <person name="Wu L."/>
            <person name="Ma J."/>
        </authorList>
    </citation>
    <scope>NUCLEOTIDE SEQUENCE [LARGE SCALE GENOMIC DNA]</scope>
    <source>
        <strain evidence="3">KCTC 32255</strain>
    </source>
</reference>
<dbReference type="PANTHER" id="PTHR35340:SF5">
    <property type="entry name" value="ASST-DOMAIN-CONTAINING PROTEIN"/>
    <property type="match status" value="1"/>
</dbReference>
<evidence type="ECO:0000256" key="1">
    <source>
        <dbReference type="SAM" id="MobiDB-lite"/>
    </source>
</evidence>
<evidence type="ECO:0000313" key="2">
    <source>
        <dbReference type="EMBL" id="MFC6868923.1"/>
    </source>
</evidence>
<feature type="compositionally biased region" description="Polar residues" evidence="1">
    <location>
        <begin position="45"/>
        <end position="56"/>
    </location>
</feature>